<dbReference type="AlphaFoldDB" id="A0A6I3WBV5"/>
<feature type="chain" id="PRO_5026128013" evidence="2">
    <location>
        <begin position="22"/>
        <end position="227"/>
    </location>
</feature>
<keyword evidence="5" id="KW-1185">Reference proteome</keyword>
<dbReference type="Proteomes" id="UP000438196">
    <property type="component" value="Unassembled WGS sequence"/>
</dbReference>
<dbReference type="PROSITE" id="PS51782">
    <property type="entry name" value="LYSM"/>
    <property type="match status" value="1"/>
</dbReference>
<evidence type="ECO:0000313" key="5">
    <source>
        <dbReference type="Proteomes" id="UP000438196"/>
    </source>
</evidence>
<accession>A0A6I3WBV5</accession>
<organism evidence="4 5">
    <name type="scientific">Pseudomonas spelaei</name>
    <dbReference type="NCBI Taxonomy" id="1055469"/>
    <lineage>
        <taxon>Bacteria</taxon>
        <taxon>Pseudomonadati</taxon>
        <taxon>Pseudomonadota</taxon>
        <taxon>Gammaproteobacteria</taxon>
        <taxon>Pseudomonadales</taxon>
        <taxon>Pseudomonadaceae</taxon>
        <taxon>Pseudomonas</taxon>
    </lineage>
</organism>
<dbReference type="SUPFAM" id="SSF51261">
    <property type="entry name" value="Duplicated hybrid motif"/>
    <property type="match status" value="1"/>
</dbReference>
<dbReference type="InterPro" id="IPR018392">
    <property type="entry name" value="LysM"/>
</dbReference>
<dbReference type="Gene3D" id="3.10.350.10">
    <property type="entry name" value="LysM domain"/>
    <property type="match status" value="1"/>
</dbReference>
<reference evidence="4 5" key="1">
    <citation type="submission" date="2019-11" db="EMBL/GenBank/DDBJ databases">
        <title>Pseudomonas karstica sp. nov. and Pseudomonas spelaei sp. nov. from karst caves.</title>
        <authorList>
            <person name="Zeman M."/>
        </authorList>
    </citation>
    <scope>NUCLEOTIDE SEQUENCE [LARGE SCALE GENOMIC DNA]</scope>
    <source>
        <strain evidence="4 5">CCM 7893</strain>
    </source>
</reference>
<dbReference type="GO" id="GO:0004222">
    <property type="term" value="F:metalloendopeptidase activity"/>
    <property type="evidence" value="ECO:0007669"/>
    <property type="project" value="TreeGrafter"/>
</dbReference>
<feature type="domain" description="LysM" evidence="3">
    <location>
        <begin position="32"/>
        <end position="76"/>
    </location>
</feature>
<dbReference type="RefSeq" id="WP_178123506.1">
    <property type="nucleotide sequence ID" value="NZ_JBHSTH010000022.1"/>
</dbReference>
<dbReference type="InterPro" id="IPR016047">
    <property type="entry name" value="M23ase_b-sheet_dom"/>
</dbReference>
<proteinExistence type="inferred from homology"/>
<feature type="signal peptide" evidence="2">
    <location>
        <begin position="1"/>
        <end position="21"/>
    </location>
</feature>
<dbReference type="CDD" id="cd12797">
    <property type="entry name" value="M23_peptidase"/>
    <property type="match status" value="1"/>
</dbReference>
<dbReference type="InterPro" id="IPR050570">
    <property type="entry name" value="Cell_wall_metabolism_enzyme"/>
</dbReference>
<dbReference type="Gene3D" id="2.70.70.10">
    <property type="entry name" value="Glucose Permease (Domain IIA)"/>
    <property type="match status" value="1"/>
</dbReference>
<comment type="similarity">
    <text evidence="1">Belongs to the E.coli NlpD/Haemophilus LppB family.</text>
</comment>
<evidence type="ECO:0000256" key="2">
    <source>
        <dbReference type="SAM" id="SignalP"/>
    </source>
</evidence>
<evidence type="ECO:0000313" key="4">
    <source>
        <dbReference type="EMBL" id="MUF07208.1"/>
    </source>
</evidence>
<evidence type="ECO:0000259" key="3">
    <source>
        <dbReference type="PROSITE" id="PS51782"/>
    </source>
</evidence>
<dbReference type="InterPro" id="IPR011055">
    <property type="entry name" value="Dup_hybrid_motif"/>
</dbReference>
<protein>
    <submittedName>
        <fullName evidence="4">Peptidoglycan DD-metalloendopeptidase family protein</fullName>
    </submittedName>
</protein>
<comment type="caution">
    <text evidence="4">The sequence shown here is derived from an EMBL/GenBank/DDBJ whole genome shotgun (WGS) entry which is preliminary data.</text>
</comment>
<dbReference type="SMART" id="SM00257">
    <property type="entry name" value="LysM"/>
    <property type="match status" value="1"/>
</dbReference>
<dbReference type="GO" id="GO:0032153">
    <property type="term" value="C:cell division site"/>
    <property type="evidence" value="ECO:0007669"/>
    <property type="project" value="TreeGrafter"/>
</dbReference>
<dbReference type="EMBL" id="WNNK01000022">
    <property type="protein sequence ID" value="MUF07208.1"/>
    <property type="molecule type" value="Genomic_DNA"/>
</dbReference>
<dbReference type="PANTHER" id="PTHR21666">
    <property type="entry name" value="PEPTIDASE-RELATED"/>
    <property type="match status" value="1"/>
</dbReference>
<dbReference type="CDD" id="cd00118">
    <property type="entry name" value="LysM"/>
    <property type="match status" value="1"/>
</dbReference>
<name>A0A6I3WBV5_9PSED</name>
<dbReference type="InterPro" id="IPR036779">
    <property type="entry name" value="LysM_dom_sf"/>
</dbReference>
<keyword evidence="2" id="KW-0732">Signal</keyword>
<evidence type="ECO:0000256" key="1">
    <source>
        <dbReference type="ARBA" id="ARBA00038420"/>
    </source>
</evidence>
<dbReference type="Pfam" id="PF01476">
    <property type="entry name" value="LysM"/>
    <property type="match status" value="1"/>
</dbReference>
<sequence length="227" mass="24743">MFLRLLFIAWLLTLSACSSNAPGSSTNGDAPGEYRVKRGDTVRSIAARNGLSWKDLARANQLSPPYTLEVGQRLRIGSTRAAPRLIGSTSKSKTVSSQRPLPKETLQGWSWPIRGVLIGRFSPTSKLSQGIRIAAAQGQPIHASLGGKVMFAGYMRGYGNVLILQHSPSYTSTYTYNSRLVVKENQMVIKGQKIAEAGSQDTDRAQLYFEIRANGIPVDPQRLLPPG</sequence>
<dbReference type="PANTHER" id="PTHR21666:SF263">
    <property type="entry name" value="MUREIN HYDROLASE ACTIVATOR NLPD"/>
    <property type="match status" value="1"/>
</dbReference>
<dbReference type="GO" id="GO:0009279">
    <property type="term" value="C:cell outer membrane"/>
    <property type="evidence" value="ECO:0007669"/>
    <property type="project" value="TreeGrafter"/>
</dbReference>
<dbReference type="Pfam" id="PF01551">
    <property type="entry name" value="Peptidase_M23"/>
    <property type="match status" value="1"/>
</dbReference>
<dbReference type="PROSITE" id="PS51257">
    <property type="entry name" value="PROKAR_LIPOPROTEIN"/>
    <property type="match status" value="1"/>
</dbReference>
<gene>
    <name evidence="4" type="ORF">GNF76_22920</name>
</gene>